<comment type="caution">
    <text evidence="2">The sequence shown here is derived from an EMBL/GenBank/DDBJ whole genome shotgun (WGS) entry which is preliminary data.</text>
</comment>
<organism evidence="2 3">
    <name type="scientific">Hyunsoonleella aquatilis</name>
    <dbReference type="NCBI Taxonomy" id="2762758"/>
    <lineage>
        <taxon>Bacteria</taxon>
        <taxon>Pseudomonadati</taxon>
        <taxon>Bacteroidota</taxon>
        <taxon>Flavobacteriia</taxon>
        <taxon>Flavobacteriales</taxon>
        <taxon>Flavobacteriaceae</taxon>
    </lineage>
</organism>
<dbReference type="SUPFAM" id="SSF81901">
    <property type="entry name" value="HCP-like"/>
    <property type="match status" value="2"/>
</dbReference>
<dbReference type="InterPro" id="IPR019734">
    <property type="entry name" value="TPR_rpt"/>
</dbReference>
<evidence type="ECO:0000256" key="1">
    <source>
        <dbReference type="PROSITE-ProRule" id="PRU00339"/>
    </source>
</evidence>
<sequence length="432" mass="49780">MKTLHIALFSLAFCLLGCKDTKETDRIVTRVEDYNSYLTAKDNKRLDVAQQDYEFWEKKLEKEPNQFPYLAKAAASQSLIFSLTGHIENLIEAEKKLVEANEATNYNSPGYLRALARNYISQHKFKEALEVLEKADKNGEKLKATQKMLFDVHLELGNTEKAKQYLSLIENYKDFDFLIRLSKWSDHEGNLDDAVLYLRKATEIAEASKNKALMQWAYTNLADYYGHAGDIKASYSHYLKALELDPHDAYAKKGIAWIVYSHEKNADEALRILDAVTQTHKAPDYYLLKAEIAEFKGDANRKNTELKRYFDAVAKTEYGDMYNKYNVLLYAEDKAKSTEALKIAHKEIENRPTAQSYDLLAWTYFNYGDKKEALKIMEQQVVNKTFEPEALYHLAEIYKANGKQKEAEKLKKELLESSFELGPLATQSIKNI</sequence>
<dbReference type="EMBL" id="JACNMF010000004">
    <property type="protein sequence ID" value="MBC3759409.1"/>
    <property type="molecule type" value="Genomic_DNA"/>
</dbReference>
<dbReference type="Pfam" id="PF13181">
    <property type="entry name" value="TPR_8"/>
    <property type="match status" value="2"/>
</dbReference>
<dbReference type="SMART" id="SM00028">
    <property type="entry name" value="TPR"/>
    <property type="match status" value="4"/>
</dbReference>
<feature type="repeat" description="TPR" evidence="1">
    <location>
        <begin position="215"/>
        <end position="248"/>
    </location>
</feature>
<evidence type="ECO:0000313" key="2">
    <source>
        <dbReference type="EMBL" id="MBC3759409.1"/>
    </source>
</evidence>
<dbReference type="AlphaFoldDB" id="A0A923HBF1"/>
<keyword evidence="1" id="KW-0802">TPR repeat</keyword>
<accession>A0A923HBF1</accession>
<proteinExistence type="predicted"/>
<evidence type="ECO:0000313" key="3">
    <source>
        <dbReference type="Proteomes" id="UP000656244"/>
    </source>
</evidence>
<dbReference type="PROSITE" id="PS50005">
    <property type="entry name" value="TPR"/>
    <property type="match status" value="1"/>
</dbReference>
<gene>
    <name evidence="2" type="ORF">H7U19_13400</name>
</gene>
<dbReference type="Proteomes" id="UP000656244">
    <property type="component" value="Unassembled WGS sequence"/>
</dbReference>
<protein>
    <submittedName>
        <fullName evidence="2">Cell surface protein</fullName>
    </submittedName>
</protein>
<dbReference type="InterPro" id="IPR011990">
    <property type="entry name" value="TPR-like_helical_dom_sf"/>
</dbReference>
<name>A0A923HBF1_9FLAO</name>
<dbReference type="RefSeq" id="WP_186563191.1">
    <property type="nucleotide sequence ID" value="NZ_JACNMF010000004.1"/>
</dbReference>
<keyword evidence="3" id="KW-1185">Reference proteome</keyword>
<dbReference type="Gene3D" id="1.25.40.10">
    <property type="entry name" value="Tetratricopeptide repeat domain"/>
    <property type="match status" value="3"/>
</dbReference>
<reference evidence="2" key="1">
    <citation type="submission" date="2020-08" db="EMBL/GenBank/DDBJ databases">
        <title>Hyunsoonleella sp. strain SJ7 genome sequencing and assembly.</title>
        <authorList>
            <person name="Kim I."/>
        </authorList>
    </citation>
    <scope>NUCLEOTIDE SEQUENCE</scope>
    <source>
        <strain evidence="2">SJ7</strain>
    </source>
</reference>